<evidence type="ECO:0000313" key="1">
    <source>
        <dbReference type="EMBL" id="KAI8422429.1"/>
    </source>
</evidence>
<organism evidence="1 2">
    <name type="scientific">Choristoneura fumiferana</name>
    <name type="common">Spruce budworm moth</name>
    <name type="synonym">Archips fumiferana</name>
    <dbReference type="NCBI Taxonomy" id="7141"/>
    <lineage>
        <taxon>Eukaryota</taxon>
        <taxon>Metazoa</taxon>
        <taxon>Ecdysozoa</taxon>
        <taxon>Arthropoda</taxon>
        <taxon>Hexapoda</taxon>
        <taxon>Insecta</taxon>
        <taxon>Pterygota</taxon>
        <taxon>Neoptera</taxon>
        <taxon>Endopterygota</taxon>
        <taxon>Lepidoptera</taxon>
        <taxon>Glossata</taxon>
        <taxon>Ditrysia</taxon>
        <taxon>Tortricoidea</taxon>
        <taxon>Tortricidae</taxon>
        <taxon>Tortricinae</taxon>
        <taxon>Choristoneura</taxon>
    </lineage>
</organism>
<name>A0ACC0JEG1_CHOFU</name>
<dbReference type="EMBL" id="CM046110">
    <property type="protein sequence ID" value="KAI8422429.1"/>
    <property type="molecule type" value="Genomic_DNA"/>
</dbReference>
<proteinExistence type="predicted"/>
<sequence length="348" mass="38800">MVPPLNVTLFERLSSLVRPVNYKLILRPNLDTGVFSGNVKINIVLKQEKNFVNLHSNLLDISKVQVFRGDREIPVFKYIEVKQLEQILIEFSEPLSPGSYQIDIDFSGKLTKKIVGFYSSNLKNNKTMVASKFQPTYARQAFPCFDEPDFKATYDITLIKPQNYVALSNMNEISKTLDGDSASEAVTFATSVPMSTYLACFVICDFDFKETEINSNDMIAIPDYVSGATEHWGLITYRETSFLVDEDTASAQNKISVANTIAHELAHMWFGNLGLESGHNMNEPPDIGGSPPEVAYNITIDNMFSKLDESRCYLAARAVADGLRVPPADAVKIPSPRGVSGSREVRAW</sequence>
<comment type="caution">
    <text evidence="1">The sequence shown here is derived from an EMBL/GenBank/DDBJ whole genome shotgun (WGS) entry which is preliminary data.</text>
</comment>
<accession>A0ACC0JEG1</accession>
<keyword evidence="2" id="KW-1185">Reference proteome</keyword>
<gene>
    <name evidence="1" type="ORF">MSG28_006269</name>
</gene>
<protein>
    <submittedName>
        <fullName evidence="1">Uncharacterized protein</fullName>
    </submittedName>
</protein>
<evidence type="ECO:0000313" key="2">
    <source>
        <dbReference type="Proteomes" id="UP001064048"/>
    </source>
</evidence>
<reference evidence="1 2" key="1">
    <citation type="journal article" date="2022" name="Genome Biol. Evol.">
        <title>The Spruce Budworm Genome: Reconstructing the Evolutionary History of Antifreeze Proteins.</title>
        <authorList>
            <person name="Beliveau C."/>
            <person name="Gagne P."/>
            <person name="Picq S."/>
            <person name="Vernygora O."/>
            <person name="Keeling C.I."/>
            <person name="Pinkney K."/>
            <person name="Doucet D."/>
            <person name="Wen F."/>
            <person name="Johnston J.S."/>
            <person name="Maaroufi H."/>
            <person name="Boyle B."/>
            <person name="Laroche J."/>
            <person name="Dewar K."/>
            <person name="Juretic N."/>
            <person name="Blackburn G."/>
            <person name="Nisole A."/>
            <person name="Brunet B."/>
            <person name="Brandao M."/>
            <person name="Lumley L."/>
            <person name="Duan J."/>
            <person name="Quan G."/>
            <person name="Lucarotti C.J."/>
            <person name="Roe A.D."/>
            <person name="Sperling F.A.H."/>
            <person name="Levesque R.C."/>
            <person name="Cusson M."/>
        </authorList>
    </citation>
    <scope>NUCLEOTIDE SEQUENCE [LARGE SCALE GENOMIC DNA]</scope>
    <source>
        <strain evidence="1">Glfc:IPQL:Cfum</strain>
    </source>
</reference>
<dbReference type="Proteomes" id="UP001064048">
    <property type="component" value="Chromosome 10"/>
</dbReference>